<evidence type="ECO:0000313" key="2">
    <source>
        <dbReference type="Proteomes" id="UP000215335"/>
    </source>
</evidence>
<sequence>MILNMYNKNKKVSGMCPNIYFFRFLRPENGFFP</sequence>
<accession>A0A232ER81</accession>
<dbReference type="Proteomes" id="UP000215335">
    <property type="component" value="Unassembled WGS sequence"/>
</dbReference>
<organism evidence="1 2">
    <name type="scientific">Trichomalopsis sarcophagae</name>
    <dbReference type="NCBI Taxonomy" id="543379"/>
    <lineage>
        <taxon>Eukaryota</taxon>
        <taxon>Metazoa</taxon>
        <taxon>Ecdysozoa</taxon>
        <taxon>Arthropoda</taxon>
        <taxon>Hexapoda</taxon>
        <taxon>Insecta</taxon>
        <taxon>Pterygota</taxon>
        <taxon>Neoptera</taxon>
        <taxon>Endopterygota</taxon>
        <taxon>Hymenoptera</taxon>
        <taxon>Apocrita</taxon>
        <taxon>Proctotrupomorpha</taxon>
        <taxon>Chalcidoidea</taxon>
        <taxon>Pteromalidae</taxon>
        <taxon>Pteromalinae</taxon>
        <taxon>Trichomalopsis</taxon>
    </lineage>
</organism>
<protein>
    <submittedName>
        <fullName evidence="1">Uncharacterized protein</fullName>
    </submittedName>
</protein>
<gene>
    <name evidence="1" type="ORF">TSAR_004353</name>
</gene>
<comment type="caution">
    <text evidence="1">The sequence shown here is derived from an EMBL/GenBank/DDBJ whole genome shotgun (WGS) entry which is preliminary data.</text>
</comment>
<name>A0A232ER81_9HYME</name>
<dbReference type="AlphaFoldDB" id="A0A232ER81"/>
<evidence type="ECO:0000313" key="1">
    <source>
        <dbReference type="EMBL" id="OXU20874.1"/>
    </source>
</evidence>
<proteinExistence type="predicted"/>
<keyword evidence="2" id="KW-1185">Reference proteome</keyword>
<reference evidence="1 2" key="1">
    <citation type="journal article" date="2017" name="Curr. Biol.">
        <title>The Evolution of Venom by Co-option of Single-Copy Genes.</title>
        <authorList>
            <person name="Martinson E.O."/>
            <person name="Mrinalini"/>
            <person name="Kelkar Y.D."/>
            <person name="Chang C.H."/>
            <person name="Werren J.H."/>
        </authorList>
    </citation>
    <scope>NUCLEOTIDE SEQUENCE [LARGE SCALE GENOMIC DNA]</scope>
    <source>
        <strain evidence="1 2">Alberta</strain>
        <tissue evidence="1">Whole body</tissue>
    </source>
</reference>
<dbReference type="EMBL" id="NNAY01002648">
    <property type="protein sequence ID" value="OXU20874.1"/>
    <property type="molecule type" value="Genomic_DNA"/>
</dbReference>